<dbReference type="KEGG" id="bsol:FSW04_23740"/>
<keyword evidence="8" id="KW-1185">Reference proteome</keyword>
<keyword evidence="3 6" id="KW-0694">RNA-binding</keyword>
<comment type="similarity">
    <text evidence="1 6">Belongs to the universal ribosomal protein uL23 family.</text>
</comment>
<evidence type="ECO:0000256" key="4">
    <source>
        <dbReference type="ARBA" id="ARBA00022980"/>
    </source>
</evidence>
<dbReference type="GO" id="GO:1990904">
    <property type="term" value="C:ribonucleoprotein complex"/>
    <property type="evidence" value="ECO:0007669"/>
    <property type="project" value="UniProtKB-KW"/>
</dbReference>
<dbReference type="RefSeq" id="WP_146922780.1">
    <property type="nucleotide sequence ID" value="NZ_CP042430.1"/>
</dbReference>
<dbReference type="Gene3D" id="3.30.70.330">
    <property type="match status" value="1"/>
</dbReference>
<protein>
    <recommendedName>
        <fullName evidence="6">Large ribosomal subunit protein uL23</fullName>
    </recommendedName>
</protein>
<evidence type="ECO:0000256" key="3">
    <source>
        <dbReference type="ARBA" id="ARBA00022884"/>
    </source>
</evidence>
<dbReference type="GO" id="GO:0006412">
    <property type="term" value="P:translation"/>
    <property type="evidence" value="ECO:0007669"/>
    <property type="project" value="UniProtKB-UniRule"/>
</dbReference>
<dbReference type="AlphaFoldDB" id="A0A5B8UAW7"/>
<dbReference type="NCBIfam" id="NF004363">
    <property type="entry name" value="PRK05738.2-4"/>
    <property type="match status" value="1"/>
</dbReference>
<sequence>MDASQVIIRPVVSEKSYVLATADKYTFRVHPNAHKTQIRQAIESLFDVNVVEVRTMSVKSKPKRRGQTAGRTRAWKKAIVQVAPGQSIPIFQGLQGLEES</sequence>
<dbReference type="PANTHER" id="PTHR11620">
    <property type="entry name" value="60S RIBOSOMAL PROTEIN L23A"/>
    <property type="match status" value="1"/>
</dbReference>
<keyword evidence="4 6" id="KW-0689">Ribosomal protein</keyword>
<gene>
    <name evidence="6" type="primary">rplW</name>
    <name evidence="7" type="ORF">FSW04_23740</name>
</gene>
<evidence type="ECO:0000256" key="1">
    <source>
        <dbReference type="ARBA" id="ARBA00006700"/>
    </source>
</evidence>
<keyword evidence="2 6" id="KW-0699">rRNA-binding</keyword>
<dbReference type="InterPro" id="IPR013025">
    <property type="entry name" value="Ribosomal_uL23-like"/>
</dbReference>
<dbReference type="EMBL" id="CP042430">
    <property type="protein sequence ID" value="QEC50296.1"/>
    <property type="molecule type" value="Genomic_DNA"/>
</dbReference>
<reference evidence="7 8" key="1">
    <citation type="journal article" date="2018" name="J. Microbiol.">
        <title>Baekduia soli gen. nov., sp. nov., a novel bacterium isolated from the soil of Baekdu Mountain and proposal of a novel family name, Baekduiaceae fam. nov.</title>
        <authorList>
            <person name="An D.S."/>
            <person name="Siddiqi M.Z."/>
            <person name="Kim K.H."/>
            <person name="Yu H.S."/>
            <person name="Im W.T."/>
        </authorList>
    </citation>
    <scope>NUCLEOTIDE SEQUENCE [LARGE SCALE GENOMIC DNA]</scope>
    <source>
        <strain evidence="7 8">BR7-21</strain>
    </source>
</reference>
<dbReference type="Proteomes" id="UP000321805">
    <property type="component" value="Chromosome"/>
</dbReference>
<comment type="subunit">
    <text evidence="6">Part of the 50S ribosomal subunit. Contacts protein L29, and trigger factor when it is bound to the ribosome.</text>
</comment>
<dbReference type="InterPro" id="IPR012677">
    <property type="entry name" value="Nucleotide-bd_a/b_plait_sf"/>
</dbReference>
<dbReference type="SUPFAM" id="SSF54189">
    <property type="entry name" value="Ribosomal proteins S24e, L23 and L15e"/>
    <property type="match status" value="1"/>
</dbReference>
<dbReference type="GO" id="GO:0005840">
    <property type="term" value="C:ribosome"/>
    <property type="evidence" value="ECO:0007669"/>
    <property type="project" value="UniProtKB-KW"/>
</dbReference>
<comment type="function">
    <text evidence="6">One of the early assembly proteins it binds 23S rRNA. One of the proteins that surrounds the polypeptide exit tunnel on the outside of the ribosome. Forms the main docking site for trigger factor binding to the ribosome.</text>
</comment>
<dbReference type="OrthoDB" id="9793353at2"/>
<dbReference type="HAMAP" id="MF_01369_B">
    <property type="entry name" value="Ribosomal_uL23_B"/>
    <property type="match status" value="1"/>
</dbReference>
<name>A0A5B8UAW7_9ACTN</name>
<dbReference type="GO" id="GO:0019843">
    <property type="term" value="F:rRNA binding"/>
    <property type="evidence" value="ECO:0007669"/>
    <property type="project" value="UniProtKB-UniRule"/>
</dbReference>
<evidence type="ECO:0000256" key="6">
    <source>
        <dbReference type="HAMAP-Rule" id="MF_01369"/>
    </source>
</evidence>
<organism evidence="7 8">
    <name type="scientific">Baekduia soli</name>
    <dbReference type="NCBI Taxonomy" id="496014"/>
    <lineage>
        <taxon>Bacteria</taxon>
        <taxon>Bacillati</taxon>
        <taxon>Actinomycetota</taxon>
        <taxon>Thermoleophilia</taxon>
        <taxon>Solirubrobacterales</taxon>
        <taxon>Baekduiaceae</taxon>
        <taxon>Baekduia</taxon>
    </lineage>
</organism>
<dbReference type="GO" id="GO:0003735">
    <property type="term" value="F:structural constituent of ribosome"/>
    <property type="evidence" value="ECO:0007669"/>
    <property type="project" value="InterPro"/>
</dbReference>
<dbReference type="Pfam" id="PF00276">
    <property type="entry name" value="Ribosomal_L23"/>
    <property type="match status" value="1"/>
</dbReference>
<dbReference type="InterPro" id="IPR012678">
    <property type="entry name" value="Ribosomal_uL23/eL15/eS24_sf"/>
</dbReference>
<accession>A0A5B8UAW7</accession>
<dbReference type="FunFam" id="3.30.70.330:FF:000001">
    <property type="entry name" value="50S ribosomal protein L23"/>
    <property type="match status" value="1"/>
</dbReference>
<evidence type="ECO:0000313" key="7">
    <source>
        <dbReference type="EMBL" id="QEC50296.1"/>
    </source>
</evidence>
<proteinExistence type="inferred from homology"/>
<evidence type="ECO:0000313" key="8">
    <source>
        <dbReference type="Proteomes" id="UP000321805"/>
    </source>
</evidence>
<evidence type="ECO:0000256" key="5">
    <source>
        <dbReference type="ARBA" id="ARBA00023274"/>
    </source>
</evidence>
<keyword evidence="5 6" id="KW-0687">Ribonucleoprotein</keyword>
<evidence type="ECO:0000256" key="2">
    <source>
        <dbReference type="ARBA" id="ARBA00022730"/>
    </source>
</evidence>